<evidence type="ECO:0000313" key="3">
    <source>
        <dbReference type="Proteomes" id="UP000032702"/>
    </source>
</evidence>
<dbReference type="EMBL" id="AAMD01000190">
    <property type="protein sequence ID" value="EAU63002.1"/>
    <property type="molecule type" value="Genomic_DNA"/>
</dbReference>
<comment type="caution">
    <text evidence="2">The sequence shown here is derived from an EMBL/GenBank/DDBJ whole genome shotgun (WGS) entry which is preliminary data.</text>
</comment>
<feature type="non-terminal residue" evidence="2">
    <location>
        <position position="1"/>
    </location>
</feature>
<evidence type="ECO:0000256" key="1">
    <source>
        <dbReference type="SAM" id="MobiDB-lite"/>
    </source>
</evidence>
<feature type="region of interest" description="Disordered" evidence="1">
    <location>
        <begin position="1"/>
        <end position="72"/>
    </location>
</feature>
<feature type="compositionally biased region" description="Basic and acidic residues" evidence="1">
    <location>
        <begin position="25"/>
        <end position="45"/>
    </location>
</feature>
<reference evidence="2 3" key="1">
    <citation type="submission" date="2006-04" db="EMBL/GenBank/DDBJ databases">
        <authorList>
            <person name="Nierman W.C."/>
        </authorList>
    </citation>
    <scope>NUCLEOTIDE SEQUENCE [LARGE SCALE GENOMIC DNA]</scope>
    <source>
        <strain evidence="2 3">DW4/3-1</strain>
    </source>
</reference>
<sequence length="72" mass="8405">PSQHPSQPQEGQVRHAWNQAQRPAQPRDDPERTRLAEELRADLRAQRAVVPLRGHARDHEPRRHRDAQRGNL</sequence>
<protein>
    <submittedName>
        <fullName evidence="2">TPR repeat</fullName>
    </submittedName>
</protein>
<gene>
    <name evidence="2" type="ORF">STIAU_7672</name>
</gene>
<organism evidence="2 3">
    <name type="scientific">Stigmatella aurantiaca (strain DW4/3-1)</name>
    <dbReference type="NCBI Taxonomy" id="378806"/>
    <lineage>
        <taxon>Bacteria</taxon>
        <taxon>Pseudomonadati</taxon>
        <taxon>Myxococcota</taxon>
        <taxon>Myxococcia</taxon>
        <taxon>Myxococcales</taxon>
        <taxon>Cystobacterineae</taxon>
        <taxon>Archangiaceae</taxon>
        <taxon>Stigmatella</taxon>
    </lineage>
</organism>
<proteinExistence type="predicted"/>
<feature type="compositionally biased region" description="Polar residues" evidence="1">
    <location>
        <begin position="1"/>
        <end position="10"/>
    </location>
</feature>
<name>Q08RA1_STIAD</name>
<accession>Q08RA1</accession>
<evidence type="ECO:0000313" key="2">
    <source>
        <dbReference type="EMBL" id="EAU63002.1"/>
    </source>
</evidence>
<dbReference type="Proteomes" id="UP000032702">
    <property type="component" value="Unassembled WGS sequence"/>
</dbReference>
<dbReference type="AlphaFoldDB" id="Q08RA1"/>